<organism evidence="3 4">
    <name type="scientific">Paenibacillus popilliae ATCC 14706</name>
    <dbReference type="NCBI Taxonomy" id="1212764"/>
    <lineage>
        <taxon>Bacteria</taxon>
        <taxon>Bacillati</taxon>
        <taxon>Bacillota</taxon>
        <taxon>Bacilli</taxon>
        <taxon>Bacillales</taxon>
        <taxon>Paenibacillaceae</taxon>
        <taxon>Paenibacillus</taxon>
    </lineage>
</organism>
<evidence type="ECO:0000256" key="1">
    <source>
        <dbReference type="SAM" id="MobiDB-lite"/>
    </source>
</evidence>
<proteinExistence type="predicted"/>
<dbReference type="OrthoDB" id="2591146at2"/>
<dbReference type="PROSITE" id="PS51257">
    <property type="entry name" value="PROKAR_LIPOPROTEIN"/>
    <property type="match status" value="1"/>
</dbReference>
<dbReference type="EMBL" id="BALG01000016">
    <property type="protein sequence ID" value="GAC40922.1"/>
    <property type="molecule type" value="Genomic_DNA"/>
</dbReference>
<name>M9L7I8_PAEPP</name>
<sequence>MNKKWLSVILFLTVLVSAGCFPSHPSNAKPNEAVHADDPSARTGSKAVKKTVGGKGAAKPRVVSDLHLEQIAGEINNIYYANGNQVLIAAAQLYLYDLGTKKIVAQASRPHFKREKIWATKNGYAAVRETQGSGGSGGLFMTKEAPQYHCFFYDANLRPRKAFKLDSLLEGDETMLSVEAIAVAGDGSRVAYATTAGLYLYDWQAKKKKKIIDLAADDASRRFGLVTVEHMGFTDQDKRIAFKAQSFDVPAIPGKASFDTCGIVNTDGSALSNRTFTDYTCRELTAYDQRLLLAEDFTTASGRMLVMETASGKTKLHTLTERVESGNIAGSSTGRYFAAPAPSGTGWNIRIYNTDTGAVEAEQFISCQGKELYMANEPIIKVVDESRTCLVLLGSKQAEIESKMVVSQF</sequence>
<keyword evidence="4" id="KW-1185">Reference proteome</keyword>
<dbReference type="AlphaFoldDB" id="M9L7I8"/>
<evidence type="ECO:0000256" key="2">
    <source>
        <dbReference type="SAM" id="SignalP"/>
    </source>
</evidence>
<keyword evidence="2" id="KW-0732">Signal</keyword>
<feature type="region of interest" description="Disordered" evidence="1">
    <location>
        <begin position="27"/>
        <end position="53"/>
    </location>
</feature>
<feature type="chain" id="PRO_5004099664" evidence="2">
    <location>
        <begin position="29"/>
        <end position="409"/>
    </location>
</feature>
<evidence type="ECO:0000313" key="3">
    <source>
        <dbReference type="EMBL" id="GAC40922.1"/>
    </source>
</evidence>
<dbReference type="Proteomes" id="UP000029453">
    <property type="component" value="Unassembled WGS sequence"/>
</dbReference>
<protein>
    <submittedName>
        <fullName evidence="3">Transcriptional regulator</fullName>
    </submittedName>
</protein>
<dbReference type="RefSeq" id="WP_006284175.1">
    <property type="nucleotide sequence ID" value="NZ_BALG01000016.1"/>
</dbReference>
<feature type="signal peptide" evidence="2">
    <location>
        <begin position="1"/>
        <end position="28"/>
    </location>
</feature>
<reference evidence="3 4" key="1">
    <citation type="submission" date="2012-10" db="EMBL/GenBank/DDBJ databases">
        <title>Draft Genome Sequence of Paenibacillus popilliae ATCC 14706T.</title>
        <authorList>
            <person name="Iiyama K."/>
            <person name="Mori K."/>
            <person name="Mon H."/>
            <person name="Chieda Y."/>
            <person name="Lee J.M."/>
            <person name="Kusakabe T."/>
            <person name="Tashiro K."/>
            <person name="Asano S."/>
            <person name="Yasunaga-Aoki C."/>
            <person name="Shimizu S."/>
        </authorList>
    </citation>
    <scope>NUCLEOTIDE SEQUENCE [LARGE SCALE GENOMIC DNA]</scope>
    <source>
        <strain evidence="3 4">ATCC 14706</strain>
    </source>
</reference>
<comment type="caution">
    <text evidence="3">The sequence shown here is derived from an EMBL/GenBank/DDBJ whole genome shotgun (WGS) entry which is preliminary data.</text>
</comment>
<dbReference type="SUPFAM" id="SSF69304">
    <property type="entry name" value="Tricorn protease N-terminal domain"/>
    <property type="match status" value="1"/>
</dbReference>
<gene>
    <name evidence="3" type="ORF">PPOP_0262</name>
</gene>
<evidence type="ECO:0000313" key="4">
    <source>
        <dbReference type="Proteomes" id="UP000029453"/>
    </source>
</evidence>
<accession>M9L7I8</accession>